<reference evidence="1 2" key="1">
    <citation type="submission" date="2024-05" db="EMBL/GenBank/DDBJ databases">
        <authorList>
            <person name="Duchaud E."/>
        </authorList>
    </citation>
    <scope>NUCLEOTIDE SEQUENCE [LARGE SCALE GENOMIC DNA]</scope>
    <source>
        <strain evidence="1">Ena-SAMPLE-TAB-13-05-2024-13:56:06:370-140309</strain>
    </source>
</reference>
<gene>
    <name evidence="1" type="ORF">TD3509T_0181</name>
</gene>
<sequence>MYILSCNKSSLNVRYFYNINEISINIWKELNCTNNWYFHPKYLEALQQNNSKIQFAYIVLFDEQNSAVALATIQIVDFYLDSVQNEMQSIVHWVKCIGRKFRFLPPEKIFKILTCGNTFVSGEHGIFIKENQNRNEILPKIAEAVFVFSTLKPENIADAFMLKDFENKSLFSKSVLKEESYSAFNVEPNMVLHIAQNWNSLDDYLADLKTKFRVKARKALKNSIVLKTEDITADRLKDLFPEMTVLYKTVSSKASFNLGDFNLQTFQTLKDNLGDAYFLKAYWLEDKLVGFLSGIFNQNSLDAHFVGIDYQNNKEYAIYQRMLYDYISLGIESQVKSINFGRTASEIKSSVGAIPQDLTIYLRHKKTITNKILSLFLKKIQPSEFKQQYPFKEKKILSEVKL</sequence>
<organism evidence="1 2">
    <name type="scientific">Tenacibaculum dicentrarchi</name>
    <dbReference type="NCBI Taxonomy" id="669041"/>
    <lineage>
        <taxon>Bacteria</taxon>
        <taxon>Pseudomonadati</taxon>
        <taxon>Bacteroidota</taxon>
        <taxon>Flavobacteriia</taxon>
        <taxon>Flavobacteriales</taxon>
        <taxon>Flavobacteriaceae</taxon>
        <taxon>Tenacibaculum</taxon>
    </lineage>
</organism>
<evidence type="ECO:0008006" key="3">
    <source>
        <dbReference type="Google" id="ProtNLM"/>
    </source>
</evidence>
<name>A0ABM9NR52_9FLAO</name>
<accession>A0ABM9NR52</accession>
<protein>
    <recommendedName>
        <fullName evidence="3">BioF2-like acetyltransferase domain-containing protein</fullName>
    </recommendedName>
</protein>
<dbReference type="Proteomes" id="UP001497514">
    <property type="component" value="Chromosome"/>
</dbReference>
<dbReference type="InterPro" id="IPR016181">
    <property type="entry name" value="Acyl_CoA_acyltransferase"/>
</dbReference>
<dbReference type="RefSeq" id="WP_234984976.1">
    <property type="nucleotide sequence ID" value="NZ_OZ038524.1"/>
</dbReference>
<dbReference type="Gene3D" id="3.40.630.30">
    <property type="match status" value="1"/>
</dbReference>
<evidence type="ECO:0000313" key="2">
    <source>
        <dbReference type="Proteomes" id="UP001497514"/>
    </source>
</evidence>
<keyword evidence="2" id="KW-1185">Reference proteome</keyword>
<dbReference type="EMBL" id="OZ038524">
    <property type="protein sequence ID" value="CAL2075769.1"/>
    <property type="molecule type" value="Genomic_DNA"/>
</dbReference>
<dbReference type="SUPFAM" id="SSF55729">
    <property type="entry name" value="Acyl-CoA N-acyltransferases (Nat)"/>
    <property type="match status" value="1"/>
</dbReference>
<proteinExistence type="predicted"/>
<evidence type="ECO:0000313" key="1">
    <source>
        <dbReference type="EMBL" id="CAL2075769.1"/>
    </source>
</evidence>